<sequence length="908" mass="96541">MTLLALAFTALTAIEPTAAVAVPASEVSAQQERPRSAQEEVVDLGEVVVTGQRPRGSVQGDISPDIVLDAEQLRAYGAGNIAELLTALEPLTRSNRGRADAGPILLVNGRRISGFREIQGIPFEAIERTEILPEEVALTYGYTADQRVVNFVLKAQFRAVTAQAQVRGPTQGGRTSTEFETNLFRIQEGDRWSFDLERQDDGALYEDERDITRTADAGPFSLGGTVTGAPRGALLDPRLPGVVIAAVPGSATNGRASLADFAAGAGQTSPEDLIAYRTLLARRSENSASGSLTRDLNNTTSGTIRASIEDSTSESFLGLPGLLLNIPTGSAFSPFANNTQLYRYLDQPDALARTVDTLEFEAATVLDGFIGDYRWTFNGNYNRTETETQTGRGFDTTALQAGVTAGTVNPFGALPDNLLNRFADDTARSVSSLVSGELVLAGDVFELPAGGVNGTVTIGADTRSLDSESFRNGLTTETSLSRDRYRIQGNLTAPLTNRQREVLGGFGDLSANVNFGYEELSDFGGLTTLGGGLNWTPIEPLSFVGSVTLEEAAPSIQQLNDPSVVTPNVQVFDFATGQTVTVLRTDGGNADLLSDSRTVWKLGVNFKPWSARDLTFSTNYTASEIEDQVASFPTITPDLEAAFPGRFTRDATGRLVAFDARAVNYASAERQELRTGFNFSKAFGTPNAAAAAMSRLGGGRPGGGFGGFGGGGGRPPGAGGGGGSFTVQQGGPGGGGGGVRRGGSPQLPGQGRFNLSIYHTVRFQDEITIRDNLPVIDLLDGGAVGGRGGQPRNEIQVQGGVFRNGFGSFLNANWREGTRVDGGTNGQDLFFSGQTTVNLNAFLDFNQRANMLTKFPWLKNARINVGVQNLFDSRLEVTDQTGITPIGYQRDRLDPQGRVVSLNLRKLF</sequence>
<dbReference type="Gene3D" id="2.170.130.10">
    <property type="entry name" value="TonB-dependent receptor, plug domain"/>
    <property type="match status" value="1"/>
</dbReference>
<comment type="subcellular location">
    <subcellularLocation>
        <location evidence="1">Cell outer membrane</location>
    </subcellularLocation>
</comment>
<evidence type="ECO:0000256" key="3">
    <source>
        <dbReference type="ARBA" id="ARBA00023237"/>
    </source>
</evidence>
<dbReference type="PANTHER" id="PTHR47234">
    <property type="match status" value="1"/>
</dbReference>
<comment type="caution">
    <text evidence="6">The sequence shown here is derived from an EMBL/GenBank/DDBJ whole genome shotgun (WGS) entry which is preliminary data.</text>
</comment>
<dbReference type="InterPro" id="IPR037066">
    <property type="entry name" value="Plug_dom_sf"/>
</dbReference>
<keyword evidence="2" id="KW-0472">Membrane</keyword>
<feature type="compositionally biased region" description="Gly residues" evidence="4">
    <location>
        <begin position="710"/>
        <end position="741"/>
    </location>
</feature>
<name>A0A7W9FEN1_9CAUL</name>
<evidence type="ECO:0000256" key="4">
    <source>
        <dbReference type="SAM" id="MobiDB-lite"/>
    </source>
</evidence>
<organism evidence="6 7">
    <name type="scientific">Brevundimonas variabilis</name>
    <dbReference type="NCBI Taxonomy" id="74312"/>
    <lineage>
        <taxon>Bacteria</taxon>
        <taxon>Pseudomonadati</taxon>
        <taxon>Pseudomonadota</taxon>
        <taxon>Alphaproteobacteria</taxon>
        <taxon>Caulobacterales</taxon>
        <taxon>Caulobacteraceae</taxon>
        <taxon>Brevundimonas</taxon>
    </lineage>
</organism>
<evidence type="ECO:0000313" key="7">
    <source>
        <dbReference type="Proteomes" id="UP000545037"/>
    </source>
</evidence>
<dbReference type="SUPFAM" id="SSF56935">
    <property type="entry name" value="Porins"/>
    <property type="match status" value="1"/>
</dbReference>
<evidence type="ECO:0000256" key="2">
    <source>
        <dbReference type="ARBA" id="ARBA00023136"/>
    </source>
</evidence>
<evidence type="ECO:0000256" key="5">
    <source>
        <dbReference type="SAM" id="SignalP"/>
    </source>
</evidence>
<evidence type="ECO:0000256" key="1">
    <source>
        <dbReference type="ARBA" id="ARBA00004442"/>
    </source>
</evidence>
<feature type="chain" id="PRO_5030760253" description="TonB-dependent receptor" evidence="5">
    <location>
        <begin position="22"/>
        <end position="908"/>
    </location>
</feature>
<dbReference type="Proteomes" id="UP000545037">
    <property type="component" value="Unassembled WGS sequence"/>
</dbReference>
<keyword evidence="3" id="KW-0998">Cell outer membrane</keyword>
<feature type="region of interest" description="Disordered" evidence="4">
    <location>
        <begin position="710"/>
        <end position="744"/>
    </location>
</feature>
<dbReference type="PANTHER" id="PTHR47234:SF1">
    <property type="entry name" value="TONB-DEPENDENT RECEPTOR"/>
    <property type="match status" value="1"/>
</dbReference>
<keyword evidence="5" id="KW-0732">Signal</keyword>
<dbReference type="RefSeq" id="WP_183213434.1">
    <property type="nucleotide sequence ID" value="NZ_JACHOR010000003.1"/>
</dbReference>
<dbReference type="GO" id="GO:0009279">
    <property type="term" value="C:cell outer membrane"/>
    <property type="evidence" value="ECO:0007669"/>
    <property type="project" value="UniProtKB-SubCell"/>
</dbReference>
<accession>A0A7W9FEN1</accession>
<evidence type="ECO:0008006" key="8">
    <source>
        <dbReference type="Google" id="ProtNLM"/>
    </source>
</evidence>
<dbReference type="AlphaFoldDB" id="A0A7W9FEN1"/>
<dbReference type="Gene3D" id="2.40.170.20">
    <property type="entry name" value="TonB-dependent receptor, beta-barrel domain"/>
    <property type="match status" value="1"/>
</dbReference>
<dbReference type="EMBL" id="JACHOR010000003">
    <property type="protein sequence ID" value="MBB5746470.1"/>
    <property type="molecule type" value="Genomic_DNA"/>
</dbReference>
<reference evidence="6 7" key="1">
    <citation type="submission" date="2020-08" db="EMBL/GenBank/DDBJ databases">
        <title>Genomic Encyclopedia of Type Strains, Phase IV (KMG-IV): sequencing the most valuable type-strain genomes for metagenomic binning, comparative biology and taxonomic classification.</title>
        <authorList>
            <person name="Goeker M."/>
        </authorList>
    </citation>
    <scope>NUCLEOTIDE SEQUENCE [LARGE SCALE GENOMIC DNA]</scope>
    <source>
        <strain evidence="6 7">DSM 4737</strain>
    </source>
</reference>
<feature type="signal peptide" evidence="5">
    <location>
        <begin position="1"/>
        <end position="21"/>
    </location>
</feature>
<evidence type="ECO:0000313" key="6">
    <source>
        <dbReference type="EMBL" id="MBB5746470.1"/>
    </source>
</evidence>
<protein>
    <recommendedName>
        <fullName evidence="8">TonB-dependent receptor</fullName>
    </recommendedName>
</protein>
<dbReference type="InterPro" id="IPR036942">
    <property type="entry name" value="Beta-barrel_TonB_sf"/>
</dbReference>
<keyword evidence="7" id="KW-1185">Reference proteome</keyword>
<gene>
    <name evidence="6" type="ORF">GGR13_002074</name>
</gene>
<proteinExistence type="predicted"/>